<accession>A0ABT9MF85</accession>
<reference evidence="2 3" key="1">
    <citation type="submission" date="2023-07" db="EMBL/GenBank/DDBJ databases">
        <title>Genomic Encyclopedia of Type Strains, Phase IV (KMG-IV): sequencing the most valuable type-strain genomes for metagenomic binning, comparative biology and taxonomic classification.</title>
        <authorList>
            <person name="Goeker M."/>
        </authorList>
    </citation>
    <scope>NUCLEOTIDE SEQUENCE [LARGE SCALE GENOMIC DNA]</scope>
    <source>
        <strain evidence="2 3">NIO-1023</strain>
    </source>
</reference>
<dbReference type="Proteomes" id="UP001232163">
    <property type="component" value="Unassembled WGS sequence"/>
</dbReference>
<dbReference type="EMBL" id="JAURUR010000009">
    <property type="protein sequence ID" value="MDP9765255.1"/>
    <property type="molecule type" value="Genomic_DNA"/>
</dbReference>
<organism evidence="2 3">
    <name type="scientific">Deinococcus enclensis</name>
    <dbReference type="NCBI Taxonomy" id="1049582"/>
    <lineage>
        <taxon>Bacteria</taxon>
        <taxon>Thermotogati</taxon>
        <taxon>Deinococcota</taxon>
        <taxon>Deinococci</taxon>
        <taxon>Deinococcales</taxon>
        <taxon>Deinococcaceae</taxon>
        <taxon>Deinococcus</taxon>
    </lineage>
</organism>
<feature type="region of interest" description="Disordered" evidence="1">
    <location>
        <begin position="309"/>
        <end position="328"/>
    </location>
</feature>
<dbReference type="RefSeq" id="WP_307467006.1">
    <property type="nucleotide sequence ID" value="NZ_JAURUR010000009.1"/>
</dbReference>
<gene>
    <name evidence="2" type="ORF">QO006_002703</name>
</gene>
<protein>
    <submittedName>
        <fullName evidence="2">Uncharacterized protein</fullName>
    </submittedName>
</protein>
<proteinExistence type="predicted"/>
<sequence>MTVLSSPDLTENLTTALRWAGHANPEAFVTYLPPGSLPEHHFGARGVDRAYCALIATLARHFPQLHPGDLGRHATRALSTLAHTLIHPTSRETLTTRLAALPDPHVHLTPGTAGHALSAALHTAVPTGVLFTAPQRFDSYESLNAQPVPPHDLGSAVRAALDCGVALRGEAAALVTSHGLATGLIDLTFPQVPSVATTYGSVTPSHTTLPAHLTLTGLAGTTLPYAEVDRLRLHLTRLLPSLPVQVTLSDGHGDHQALRHARSAARHDQSRGVDVQAFWADALHALQSLPFTEEVWAAFALDVEQDFDRDPADDPNPFAQPQDAYFGL</sequence>
<name>A0ABT9MF85_9DEIO</name>
<evidence type="ECO:0000313" key="3">
    <source>
        <dbReference type="Proteomes" id="UP001232163"/>
    </source>
</evidence>
<keyword evidence="3" id="KW-1185">Reference proteome</keyword>
<evidence type="ECO:0000313" key="2">
    <source>
        <dbReference type="EMBL" id="MDP9765255.1"/>
    </source>
</evidence>
<evidence type="ECO:0000256" key="1">
    <source>
        <dbReference type="SAM" id="MobiDB-lite"/>
    </source>
</evidence>
<comment type="caution">
    <text evidence="2">The sequence shown here is derived from an EMBL/GenBank/DDBJ whole genome shotgun (WGS) entry which is preliminary data.</text>
</comment>